<proteinExistence type="predicted"/>
<name>A0ABT1BSV3_9BURK</name>
<comment type="caution">
    <text evidence="1">The sequence shown here is derived from an EMBL/GenBank/DDBJ whole genome shotgun (WGS) entry which is preliminary data.</text>
</comment>
<sequence>MRRVINGLDVSGVPAKSGPARLADVVMLLRTPMLRPVAALFHAIARR</sequence>
<protein>
    <submittedName>
        <fullName evidence="1">Uncharacterized protein</fullName>
    </submittedName>
</protein>
<dbReference type="RefSeq" id="WP_252771956.1">
    <property type="nucleotide sequence ID" value="NZ_JAMXMC010000015.1"/>
</dbReference>
<dbReference type="EMBL" id="JAMXMC010000015">
    <property type="protein sequence ID" value="MCO5978994.1"/>
    <property type="molecule type" value="Genomic_DNA"/>
</dbReference>
<dbReference type="Proteomes" id="UP001204851">
    <property type="component" value="Unassembled WGS sequence"/>
</dbReference>
<organism evidence="1 2">
    <name type="scientific">Ideonella oryzae</name>
    <dbReference type="NCBI Taxonomy" id="2937441"/>
    <lineage>
        <taxon>Bacteria</taxon>
        <taxon>Pseudomonadati</taxon>
        <taxon>Pseudomonadota</taxon>
        <taxon>Betaproteobacteria</taxon>
        <taxon>Burkholderiales</taxon>
        <taxon>Sphaerotilaceae</taxon>
        <taxon>Ideonella</taxon>
    </lineage>
</organism>
<evidence type="ECO:0000313" key="1">
    <source>
        <dbReference type="EMBL" id="MCO5978994.1"/>
    </source>
</evidence>
<gene>
    <name evidence="1" type="ORF">M0L44_20025</name>
</gene>
<reference evidence="1 2" key="1">
    <citation type="submission" date="2022-06" db="EMBL/GenBank/DDBJ databases">
        <title>Ideonella sp. NS12-5 Genome sequencing and assembly.</title>
        <authorList>
            <person name="Jung Y."/>
        </authorList>
    </citation>
    <scope>NUCLEOTIDE SEQUENCE [LARGE SCALE GENOMIC DNA]</scope>
    <source>
        <strain evidence="1 2">NS12-5</strain>
    </source>
</reference>
<evidence type="ECO:0000313" key="2">
    <source>
        <dbReference type="Proteomes" id="UP001204851"/>
    </source>
</evidence>
<accession>A0ABT1BSV3</accession>
<keyword evidence="2" id="KW-1185">Reference proteome</keyword>